<evidence type="ECO:0000313" key="4">
    <source>
        <dbReference type="EMBL" id="MCG2588795.1"/>
    </source>
</evidence>
<comment type="similarity">
    <text evidence="1">Belongs to the HypE family.</text>
</comment>
<reference evidence="4" key="2">
    <citation type="submission" date="2024-05" db="EMBL/GenBank/DDBJ databases">
        <title>Rhodohalobacter halophilus gen. nov., sp. nov., a moderately halophilic member of the family Balneolaceae.</title>
        <authorList>
            <person name="Xia J."/>
        </authorList>
    </citation>
    <scope>NUCLEOTIDE SEQUENCE</scope>
    <source>
        <strain evidence="4">WB101</strain>
    </source>
</reference>
<evidence type="ECO:0000313" key="5">
    <source>
        <dbReference type="Proteomes" id="UP001165366"/>
    </source>
</evidence>
<evidence type="ECO:0000259" key="3">
    <source>
        <dbReference type="Pfam" id="PF02769"/>
    </source>
</evidence>
<feature type="domain" description="PurM-like N-terminal" evidence="2">
    <location>
        <begin position="58"/>
        <end position="170"/>
    </location>
</feature>
<dbReference type="Pfam" id="PF02769">
    <property type="entry name" value="AIRS_C"/>
    <property type="match status" value="1"/>
</dbReference>
<dbReference type="InterPro" id="IPR010918">
    <property type="entry name" value="PurM-like_C_dom"/>
</dbReference>
<dbReference type="NCBIfam" id="TIGR02124">
    <property type="entry name" value="hypE"/>
    <property type="match status" value="1"/>
</dbReference>
<organism evidence="4 5">
    <name type="scientific">Rhodohalobacter sulfatireducens</name>
    <dbReference type="NCBI Taxonomy" id="2911366"/>
    <lineage>
        <taxon>Bacteria</taxon>
        <taxon>Pseudomonadati</taxon>
        <taxon>Balneolota</taxon>
        <taxon>Balneolia</taxon>
        <taxon>Balneolales</taxon>
        <taxon>Balneolaceae</taxon>
        <taxon>Rhodohalobacter</taxon>
    </lineage>
</organism>
<protein>
    <submittedName>
        <fullName evidence="4">Hydrogenase expression/formation protein HypE</fullName>
    </submittedName>
</protein>
<feature type="domain" description="PurM-like C-terminal" evidence="3">
    <location>
        <begin position="182"/>
        <end position="327"/>
    </location>
</feature>
<dbReference type="Gene3D" id="3.30.1330.10">
    <property type="entry name" value="PurM-like, N-terminal domain"/>
    <property type="match status" value="1"/>
</dbReference>
<reference evidence="4" key="1">
    <citation type="submission" date="2022-01" db="EMBL/GenBank/DDBJ databases">
        <authorList>
            <person name="Wang Y."/>
        </authorList>
    </citation>
    <scope>NUCLEOTIDE SEQUENCE</scope>
    <source>
        <strain evidence="4">WB101</strain>
    </source>
</reference>
<dbReference type="InterPro" id="IPR011854">
    <property type="entry name" value="HypE"/>
</dbReference>
<dbReference type="CDD" id="cd02197">
    <property type="entry name" value="HypE"/>
    <property type="match status" value="1"/>
</dbReference>
<evidence type="ECO:0000256" key="1">
    <source>
        <dbReference type="ARBA" id="ARBA00006243"/>
    </source>
</evidence>
<dbReference type="InterPro" id="IPR016188">
    <property type="entry name" value="PurM-like_N"/>
</dbReference>
<dbReference type="Pfam" id="PF00586">
    <property type="entry name" value="AIRS"/>
    <property type="match status" value="1"/>
</dbReference>
<dbReference type="PANTHER" id="PTHR30303:SF0">
    <property type="entry name" value="CARBAMOYL DEHYDRATASE HYPE"/>
    <property type="match status" value="1"/>
</dbReference>
<dbReference type="RefSeq" id="WP_237853738.1">
    <property type="nucleotide sequence ID" value="NZ_JAKLWS010000010.1"/>
</dbReference>
<gene>
    <name evidence="4" type="primary">hypE</name>
    <name evidence="4" type="ORF">L6773_09475</name>
</gene>
<keyword evidence="5" id="KW-1185">Reference proteome</keyword>
<dbReference type="InterPro" id="IPR036921">
    <property type="entry name" value="PurM-like_N_sf"/>
</dbReference>
<accession>A0ABS9KD95</accession>
<sequence>MSKSEKKEGTASFHCPIPISDYKSVLLAHGSGGKLTNDLIRKMFVPPFRNEQLENLHDGAILPSLNGRQLTISTDSFVVNPIFFPGGDIGSLSVHGTVNDIAMCGAEPLYLSVGLIIEEGFPMDDLWTIILSMEKAAKEAGVQVVTGDTKVVDRGKCDKIFINTTGIGAVWPEMKIGASEIQAGDKIIVSGDIARHGISIMSVREGLEFETVIETDSASLHGLVNAMRKKGEIHALRDPTRGGVSSALNELAEASGYGIQIDEENLPIREQVRGACELLGLDPLYVANEGKLLAFVNSEDADAVLNAMRADPLGKEAAVIGEVVEDHPGLVVLNSRIGGRRVVDMITGEQLPRIC</sequence>
<dbReference type="PANTHER" id="PTHR30303">
    <property type="entry name" value="HYDROGENASE ISOENZYMES FORMATION PROTEIN HYPE"/>
    <property type="match status" value="1"/>
</dbReference>
<dbReference type="Gene3D" id="3.90.650.10">
    <property type="entry name" value="PurM-like C-terminal domain"/>
    <property type="match status" value="1"/>
</dbReference>
<dbReference type="EMBL" id="JAKLWS010000010">
    <property type="protein sequence ID" value="MCG2588795.1"/>
    <property type="molecule type" value="Genomic_DNA"/>
</dbReference>
<dbReference type="InterPro" id="IPR036676">
    <property type="entry name" value="PurM-like_C_sf"/>
</dbReference>
<dbReference type="SUPFAM" id="SSF56042">
    <property type="entry name" value="PurM C-terminal domain-like"/>
    <property type="match status" value="1"/>
</dbReference>
<proteinExistence type="inferred from homology"/>
<dbReference type="PIRSF" id="PIRSF005644">
    <property type="entry name" value="Hdrgns_mtr_HypE"/>
    <property type="match status" value="1"/>
</dbReference>
<comment type="caution">
    <text evidence="4">The sequence shown here is derived from an EMBL/GenBank/DDBJ whole genome shotgun (WGS) entry which is preliminary data.</text>
</comment>
<evidence type="ECO:0000259" key="2">
    <source>
        <dbReference type="Pfam" id="PF00586"/>
    </source>
</evidence>
<dbReference type="Proteomes" id="UP001165366">
    <property type="component" value="Unassembled WGS sequence"/>
</dbReference>
<dbReference type="SUPFAM" id="SSF55326">
    <property type="entry name" value="PurM N-terminal domain-like"/>
    <property type="match status" value="1"/>
</dbReference>
<name>A0ABS9KD95_9BACT</name>